<evidence type="ECO:0000256" key="4">
    <source>
        <dbReference type="ARBA" id="ARBA00047684"/>
    </source>
</evidence>
<sequence length="170" mass="18456">MSALKLELLTKDAFAPFGDVIQIDGSEWFPINNGTTKRFHNLGRVEVTGEGGLPIISMCRGDAFHLPVEVKMLERHPLGSQAFIPTSGAPFIVAVAPAKEDGQPDESQLKAFIVRGDQGVNYHRGTWHHPLVTLGTEGDFIIVDRGGPGHNCDEVQLSQVYLIESAPALD</sequence>
<comment type="pathway">
    <text evidence="5">Nitrogen metabolism; (S)-allantoin degradation.</text>
</comment>
<dbReference type="EMBL" id="CP031337">
    <property type="protein sequence ID" value="AXK38060.1"/>
    <property type="molecule type" value="Genomic_DNA"/>
</dbReference>
<evidence type="ECO:0000256" key="3">
    <source>
        <dbReference type="ARBA" id="ARBA00023239"/>
    </source>
</evidence>
<comment type="function">
    <text evidence="5">Catalyzes the catabolism of the allantoin degradation intermediate (S)-ureidoglycolate, generating urea and glyoxylate. Involved in the utilization of allantoin as nitrogen source.</text>
</comment>
<dbReference type="GO" id="GO:0006145">
    <property type="term" value="P:purine nucleobase catabolic process"/>
    <property type="evidence" value="ECO:0007669"/>
    <property type="project" value="UniProtKB-UniRule"/>
</dbReference>
<dbReference type="GO" id="GO:0050385">
    <property type="term" value="F:ureidoglycolate lyase activity"/>
    <property type="evidence" value="ECO:0007669"/>
    <property type="project" value="UniProtKB-UniRule"/>
</dbReference>
<dbReference type="UniPathway" id="UPA00395"/>
<dbReference type="InterPro" id="IPR011051">
    <property type="entry name" value="RmlC_Cupin_sf"/>
</dbReference>
<evidence type="ECO:0000256" key="5">
    <source>
        <dbReference type="HAMAP-Rule" id="MF_00616"/>
    </source>
</evidence>
<dbReference type="NCBIfam" id="NF009932">
    <property type="entry name" value="PRK13395.1"/>
    <property type="match status" value="1"/>
</dbReference>
<dbReference type="GO" id="GO:0004848">
    <property type="term" value="F:ureidoglycolate hydrolase activity"/>
    <property type="evidence" value="ECO:0007669"/>
    <property type="project" value="InterPro"/>
</dbReference>
<keyword evidence="3 5" id="KW-0456">Lyase</keyword>
<keyword evidence="2 5" id="KW-0659">Purine metabolism</keyword>
<dbReference type="InterPro" id="IPR024060">
    <property type="entry name" value="Ureidoglycolate_lyase_dom_sf"/>
</dbReference>
<dbReference type="InterPro" id="IPR007247">
    <property type="entry name" value="Ureidogly_lyase"/>
</dbReference>
<dbReference type="RefSeq" id="WP_115431942.1">
    <property type="nucleotide sequence ID" value="NZ_CP031337.1"/>
</dbReference>
<dbReference type="EMBL" id="REGR01000001">
    <property type="protein sequence ID" value="RXZ45473.1"/>
    <property type="molecule type" value="Genomic_DNA"/>
</dbReference>
<dbReference type="Proteomes" id="UP000290682">
    <property type="component" value="Unassembled WGS sequence"/>
</dbReference>
<dbReference type="KEGG" id="ccah:DWG20_00675"/>
<name>A0A345Y2A8_9NEIS</name>
<dbReference type="EC" id="4.3.2.3" evidence="5"/>
<accession>A0A345Y2A8</accession>
<dbReference type="InterPro" id="IPR047233">
    <property type="entry name" value="UAH_cupin"/>
</dbReference>
<dbReference type="Proteomes" id="UP000254537">
    <property type="component" value="Chromosome"/>
</dbReference>
<dbReference type="PIRSF" id="PIRSF017306">
    <property type="entry name" value="Ureidogly_hydro"/>
    <property type="match status" value="1"/>
</dbReference>
<evidence type="ECO:0000256" key="1">
    <source>
        <dbReference type="ARBA" id="ARBA00011738"/>
    </source>
</evidence>
<organism evidence="6 8">
    <name type="scientific">Crenobacter cavernae</name>
    <dbReference type="NCBI Taxonomy" id="2290923"/>
    <lineage>
        <taxon>Bacteria</taxon>
        <taxon>Pseudomonadati</taxon>
        <taxon>Pseudomonadota</taxon>
        <taxon>Betaproteobacteria</taxon>
        <taxon>Neisseriales</taxon>
        <taxon>Neisseriaceae</taxon>
        <taxon>Crenobacter</taxon>
    </lineage>
</organism>
<dbReference type="SUPFAM" id="SSF51182">
    <property type="entry name" value="RmlC-like cupins"/>
    <property type="match status" value="1"/>
</dbReference>
<evidence type="ECO:0000313" key="9">
    <source>
        <dbReference type="Proteomes" id="UP000290682"/>
    </source>
</evidence>
<comment type="subunit">
    <text evidence="1 5">Homodimer.</text>
</comment>
<proteinExistence type="inferred from homology"/>
<evidence type="ECO:0000313" key="8">
    <source>
        <dbReference type="Proteomes" id="UP000254537"/>
    </source>
</evidence>
<dbReference type="GO" id="GO:0000256">
    <property type="term" value="P:allantoin catabolic process"/>
    <property type="evidence" value="ECO:0007669"/>
    <property type="project" value="UniProtKB-UniRule"/>
</dbReference>
<comment type="catalytic activity">
    <reaction evidence="4 5">
        <text>(S)-ureidoglycolate = urea + glyoxylate</text>
        <dbReference type="Rhea" id="RHEA:11304"/>
        <dbReference type="ChEBI" id="CHEBI:16199"/>
        <dbReference type="ChEBI" id="CHEBI:36655"/>
        <dbReference type="ChEBI" id="CHEBI:57296"/>
        <dbReference type="EC" id="4.3.2.3"/>
    </reaction>
</comment>
<keyword evidence="9" id="KW-1185">Reference proteome</keyword>
<dbReference type="HAMAP" id="MF_00616">
    <property type="entry name" value="Ureidogly_lyase"/>
    <property type="match status" value="1"/>
</dbReference>
<evidence type="ECO:0000313" key="7">
    <source>
        <dbReference type="EMBL" id="RXZ45473.1"/>
    </source>
</evidence>
<dbReference type="OrthoDB" id="9804602at2"/>
<dbReference type="AlphaFoldDB" id="A0A345Y2A8"/>
<evidence type="ECO:0000313" key="6">
    <source>
        <dbReference type="EMBL" id="AXK38060.1"/>
    </source>
</evidence>
<dbReference type="PANTHER" id="PTHR21221:SF1">
    <property type="entry name" value="UREIDOGLYCOLATE LYASE"/>
    <property type="match status" value="1"/>
</dbReference>
<dbReference type="InterPro" id="IPR023525">
    <property type="entry name" value="Ureidogly_lyase_bac"/>
</dbReference>
<dbReference type="Pfam" id="PF04115">
    <property type="entry name" value="Ureidogly_lyase"/>
    <property type="match status" value="1"/>
</dbReference>
<protein>
    <recommendedName>
        <fullName evidence="5">Ureidoglycolate lyase</fullName>
        <ecNumber evidence="5">4.3.2.3</ecNumber>
    </recommendedName>
    <alternativeName>
        <fullName evidence="5">Ureidoglycolatase</fullName>
    </alternativeName>
</protein>
<comment type="similarity">
    <text evidence="5">Belongs to the ureidoglycolate lyase family.</text>
</comment>
<evidence type="ECO:0000256" key="2">
    <source>
        <dbReference type="ARBA" id="ARBA00022631"/>
    </source>
</evidence>
<reference evidence="6 8" key="1">
    <citation type="submission" date="2018-07" db="EMBL/GenBank/DDBJ databases">
        <title>Crenobacter cavernae sp. nov., isolated from a karst cave.</title>
        <authorList>
            <person name="Zhu H."/>
        </authorList>
    </citation>
    <scope>NUCLEOTIDE SEQUENCE [LARGE SCALE GENOMIC DNA]</scope>
    <source>
        <strain evidence="6 8">K1W11S-77</strain>
    </source>
</reference>
<comment type="cofactor">
    <cofactor evidence="5">
        <name>Ni(2+)</name>
        <dbReference type="ChEBI" id="CHEBI:49786"/>
    </cofactor>
</comment>
<reference evidence="7 9" key="2">
    <citation type="submission" date="2018-10" db="EMBL/GenBank/DDBJ databases">
        <title>Draft genome of Fastidiocella sp. strain 375T, a bacterium isolated from a karstic cave dripping water.</title>
        <authorList>
            <person name="Coelho C."/>
            <person name="Verissimo A."/>
            <person name="Tiago I."/>
        </authorList>
    </citation>
    <scope>NUCLEOTIDE SEQUENCE [LARGE SCALE GENOMIC DNA]</scope>
    <source>
        <strain evidence="7 9">CAVE-375</strain>
    </source>
</reference>
<dbReference type="CDD" id="cd20298">
    <property type="entry name" value="cupin_UAH"/>
    <property type="match status" value="1"/>
</dbReference>
<gene>
    <name evidence="5" type="primary">allA</name>
    <name evidence="6" type="ORF">DWG20_00675</name>
    <name evidence="7" type="ORF">EBB06_01280</name>
</gene>
<dbReference type="Gene3D" id="2.60.120.480">
    <property type="entry name" value="Ureidoglycolate hydrolase"/>
    <property type="match status" value="1"/>
</dbReference>
<dbReference type="PANTHER" id="PTHR21221">
    <property type="entry name" value="UREIDOGLYCOLATE HYDROLASE"/>
    <property type="match status" value="1"/>
</dbReference>